<dbReference type="InterPro" id="IPR037143">
    <property type="entry name" value="4-PPantetheinyl_Trfase_dom_sf"/>
</dbReference>
<dbReference type="EMBL" id="JACHID010000009">
    <property type="protein sequence ID" value="MBB5022302.1"/>
    <property type="molecule type" value="Genomic_DNA"/>
</dbReference>
<comment type="similarity">
    <text evidence="8">Belongs to the P-Pant transferase superfamily. AcpS family.</text>
</comment>
<evidence type="ECO:0000256" key="8">
    <source>
        <dbReference type="HAMAP-Rule" id="MF_00101"/>
    </source>
</evidence>
<evidence type="ECO:0000313" key="11">
    <source>
        <dbReference type="Proteomes" id="UP000528322"/>
    </source>
</evidence>
<feature type="binding site" evidence="8">
    <location>
        <position position="8"/>
    </location>
    <ligand>
        <name>Mg(2+)</name>
        <dbReference type="ChEBI" id="CHEBI:18420"/>
    </ligand>
</feature>
<dbReference type="GO" id="GO:0000287">
    <property type="term" value="F:magnesium ion binding"/>
    <property type="evidence" value="ECO:0007669"/>
    <property type="project" value="UniProtKB-UniRule"/>
</dbReference>
<keyword evidence="4 8" id="KW-0276">Fatty acid metabolism</keyword>
<evidence type="ECO:0000256" key="2">
    <source>
        <dbReference type="ARBA" id="ARBA00022679"/>
    </source>
</evidence>
<evidence type="ECO:0000256" key="3">
    <source>
        <dbReference type="ARBA" id="ARBA00022723"/>
    </source>
</evidence>
<evidence type="ECO:0000259" key="9">
    <source>
        <dbReference type="Pfam" id="PF01648"/>
    </source>
</evidence>
<dbReference type="EC" id="2.7.8.7" evidence="8"/>
<dbReference type="RefSeq" id="WP_183732565.1">
    <property type="nucleotide sequence ID" value="NZ_JACHID010000009.1"/>
</dbReference>
<keyword evidence="2 8" id="KW-0808">Transferase</keyword>
<evidence type="ECO:0000313" key="10">
    <source>
        <dbReference type="EMBL" id="MBB5022302.1"/>
    </source>
</evidence>
<name>A0A7W7Y5Q5_9BACT</name>
<feature type="binding site" evidence="8">
    <location>
        <position position="53"/>
    </location>
    <ligand>
        <name>Mg(2+)</name>
        <dbReference type="ChEBI" id="CHEBI:18420"/>
    </ligand>
</feature>
<evidence type="ECO:0000256" key="4">
    <source>
        <dbReference type="ARBA" id="ARBA00022832"/>
    </source>
</evidence>
<proteinExistence type="inferred from homology"/>
<evidence type="ECO:0000256" key="7">
    <source>
        <dbReference type="ARBA" id="ARBA00023160"/>
    </source>
</evidence>
<dbReference type="InterPro" id="IPR008278">
    <property type="entry name" value="4-PPantetheinyl_Trfase_dom"/>
</dbReference>
<dbReference type="InterPro" id="IPR004568">
    <property type="entry name" value="Ppantetheine-prot_Trfase_dom"/>
</dbReference>
<keyword evidence="6 8" id="KW-0443">Lipid metabolism</keyword>
<sequence length="130" mass="14242">MIVGIGVDMVAVERFDGMKVHFLERVFTAGEIQYASASVNSQERFAARFAAKEAFLKAIGTGLRNCRLKDIEVVHDELGCPHLGFYGNLESYGDKSQYRVHLSLSHTSQHAIAYCLVESTGAAVGQESTD</sequence>
<comment type="caution">
    <text evidence="10">The sequence shown here is derived from an EMBL/GenBank/DDBJ whole genome shotgun (WGS) entry which is preliminary data.</text>
</comment>
<dbReference type="GO" id="GO:0006633">
    <property type="term" value="P:fatty acid biosynthetic process"/>
    <property type="evidence" value="ECO:0007669"/>
    <property type="project" value="UniProtKB-UniRule"/>
</dbReference>
<dbReference type="Proteomes" id="UP000528322">
    <property type="component" value="Unassembled WGS sequence"/>
</dbReference>
<dbReference type="AlphaFoldDB" id="A0A7W7Y5Q5"/>
<comment type="cofactor">
    <cofactor evidence="8">
        <name>Mg(2+)</name>
        <dbReference type="ChEBI" id="CHEBI:18420"/>
    </cofactor>
</comment>
<evidence type="ECO:0000256" key="1">
    <source>
        <dbReference type="ARBA" id="ARBA00022516"/>
    </source>
</evidence>
<organism evidence="10 11">
    <name type="scientific">Desulfurispira natronophila</name>
    <dbReference type="NCBI Taxonomy" id="682562"/>
    <lineage>
        <taxon>Bacteria</taxon>
        <taxon>Pseudomonadati</taxon>
        <taxon>Chrysiogenota</taxon>
        <taxon>Chrysiogenia</taxon>
        <taxon>Chrysiogenales</taxon>
        <taxon>Chrysiogenaceae</taxon>
        <taxon>Desulfurispira</taxon>
    </lineage>
</organism>
<accession>A0A7W7Y5Q5</accession>
<protein>
    <recommendedName>
        <fullName evidence="8">Holo-[acyl-carrier-protein] synthase</fullName>
        <shortName evidence="8">Holo-ACP synthase</shortName>
        <ecNumber evidence="8">2.7.8.7</ecNumber>
    </recommendedName>
    <alternativeName>
        <fullName evidence="8">4'-phosphopantetheinyl transferase AcpS</fullName>
    </alternativeName>
</protein>
<keyword evidence="3 8" id="KW-0479">Metal-binding</keyword>
<gene>
    <name evidence="8" type="primary">acpS</name>
    <name evidence="10" type="ORF">HNR37_001634</name>
</gene>
<keyword evidence="11" id="KW-1185">Reference proteome</keyword>
<dbReference type="Gene3D" id="3.90.470.20">
    <property type="entry name" value="4'-phosphopantetheinyl transferase domain"/>
    <property type="match status" value="1"/>
</dbReference>
<dbReference type="InterPro" id="IPR002582">
    <property type="entry name" value="ACPS"/>
</dbReference>
<comment type="catalytic activity">
    <reaction evidence="8">
        <text>apo-[ACP] + CoA = holo-[ACP] + adenosine 3',5'-bisphosphate + H(+)</text>
        <dbReference type="Rhea" id="RHEA:12068"/>
        <dbReference type="Rhea" id="RHEA-COMP:9685"/>
        <dbReference type="Rhea" id="RHEA-COMP:9690"/>
        <dbReference type="ChEBI" id="CHEBI:15378"/>
        <dbReference type="ChEBI" id="CHEBI:29999"/>
        <dbReference type="ChEBI" id="CHEBI:57287"/>
        <dbReference type="ChEBI" id="CHEBI:58343"/>
        <dbReference type="ChEBI" id="CHEBI:64479"/>
        <dbReference type="EC" id="2.7.8.7"/>
    </reaction>
</comment>
<evidence type="ECO:0000256" key="5">
    <source>
        <dbReference type="ARBA" id="ARBA00022842"/>
    </source>
</evidence>
<evidence type="ECO:0000256" key="6">
    <source>
        <dbReference type="ARBA" id="ARBA00023098"/>
    </source>
</evidence>
<dbReference type="HAMAP" id="MF_00101">
    <property type="entry name" value="AcpS"/>
    <property type="match status" value="1"/>
</dbReference>
<keyword evidence="1 8" id="KW-0444">Lipid biosynthesis</keyword>
<dbReference type="SUPFAM" id="SSF56214">
    <property type="entry name" value="4'-phosphopantetheinyl transferase"/>
    <property type="match status" value="1"/>
</dbReference>
<dbReference type="NCBIfam" id="TIGR00556">
    <property type="entry name" value="pantethn_trn"/>
    <property type="match status" value="1"/>
</dbReference>
<dbReference type="NCBIfam" id="TIGR00516">
    <property type="entry name" value="acpS"/>
    <property type="match status" value="1"/>
</dbReference>
<dbReference type="GO" id="GO:0008897">
    <property type="term" value="F:holo-[acyl-carrier-protein] synthase activity"/>
    <property type="evidence" value="ECO:0007669"/>
    <property type="project" value="UniProtKB-UniRule"/>
</dbReference>
<comment type="function">
    <text evidence="8">Transfers the 4'-phosphopantetheine moiety from coenzyme A to a Ser of acyl-carrier-protein.</text>
</comment>
<feature type="domain" description="4'-phosphopantetheinyl transferase" evidence="9">
    <location>
        <begin position="4"/>
        <end position="115"/>
    </location>
</feature>
<dbReference type="Pfam" id="PF01648">
    <property type="entry name" value="ACPS"/>
    <property type="match status" value="1"/>
</dbReference>
<reference evidence="10 11" key="1">
    <citation type="submission" date="2020-08" db="EMBL/GenBank/DDBJ databases">
        <title>Genomic Encyclopedia of Type Strains, Phase IV (KMG-IV): sequencing the most valuable type-strain genomes for metagenomic binning, comparative biology and taxonomic classification.</title>
        <authorList>
            <person name="Goeker M."/>
        </authorList>
    </citation>
    <scope>NUCLEOTIDE SEQUENCE [LARGE SCALE GENOMIC DNA]</scope>
    <source>
        <strain evidence="10 11">DSM 22071</strain>
    </source>
</reference>
<keyword evidence="8" id="KW-0963">Cytoplasm</keyword>
<dbReference type="GO" id="GO:0005737">
    <property type="term" value="C:cytoplasm"/>
    <property type="evidence" value="ECO:0007669"/>
    <property type="project" value="UniProtKB-SubCell"/>
</dbReference>
<comment type="subcellular location">
    <subcellularLocation>
        <location evidence="8">Cytoplasm</location>
    </subcellularLocation>
</comment>
<keyword evidence="7 8" id="KW-0275">Fatty acid biosynthesis</keyword>
<keyword evidence="5 8" id="KW-0460">Magnesium</keyword>